<keyword evidence="2" id="KW-1185">Reference proteome</keyword>
<protein>
    <recommendedName>
        <fullName evidence="3">SEC-C motif-containing protein</fullName>
    </recommendedName>
</protein>
<name>A0ABN2BLR6_9ACTN</name>
<accession>A0ABN2BLR6</accession>
<evidence type="ECO:0008006" key="3">
    <source>
        <dbReference type="Google" id="ProtNLM"/>
    </source>
</evidence>
<organism evidence="1 2">
    <name type="scientific">Nocardioides humi</name>
    <dbReference type="NCBI Taxonomy" id="449461"/>
    <lineage>
        <taxon>Bacteria</taxon>
        <taxon>Bacillati</taxon>
        <taxon>Actinomycetota</taxon>
        <taxon>Actinomycetes</taxon>
        <taxon>Propionibacteriales</taxon>
        <taxon>Nocardioidaceae</taxon>
        <taxon>Nocardioides</taxon>
    </lineage>
</organism>
<proteinExistence type="predicted"/>
<dbReference type="Proteomes" id="UP001500842">
    <property type="component" value="Unassembled WGS sequence"/>
</dbReference>
<dbReference type="RefSeq" id="WP_344113925.1">
    <property type="nucleotide sequence ID" value="NZ_BAAAOR010000040.1"/>
</dbReference>
<dbReference type="EMBL" id="BAAAOR010000040">
    <property type="protein sequence ID" value="GAA1543596.1"/>
    <property type="molecule type" value="Genomic_DNA"/>
</dbReference>
<sequence length="300" mass="33692">MTLIAFATYGNRAELVTDTAAYTPWCREFGHRTKFMAMPHLDAILATQGDHTFGVAAQIEFGELDVSFDDTADHAPQMLRSAWNSLGERTPETEGSAFFIGNSTKAGEFVAYRYLAEHNFEPEQVTGAHIMPTPLTYRPQSFEVERLGWLDENPQWREEWTEQPELPAPASRAQWIDLADAARTHRALFPDPRFRVIVAGKLMWTRIAPGRIRTEVIHEFNDTGDELDRLVANTLHPRAQIAPCGCGSDKRALDCHITAAADEPCPCERYNKTFRNCCMLTDAEAEQAPTLGLVQPRINA</sequence>
<evidence type="ECO:0000313" key="1">
    <source>
        <dbReference type="EMBL" id="GAA1543596.1"/>
    </source>
</evidence>
<evidence type="ECO:0000313" key="2">
    <source>
        <dbReference type="Proteomes" id="UP001500842"/>
    </source>
</evidence>
<comment type="caution">
    <text evidence="1">The sequence shown here is derived from an EMBL/GenBank/DDBJ whole genome shotgun (WGS) entry which is preliminary data.</text>
</comment>
<gene>
    <name evidence="1" type="ORF">GCM10009788_52600</name>
</gene>
<reference evidence="1 2" key="1">
    <citation type="journal article" date="2019" name="Int. J. Syst. Evol. Microbiol.">
        <title>The Global Catalogue of Microorganisms (GCM) 10K type strain sequencing project: providing services to taxonomists for standard genome sequencing and annotation.</title>
        <authorList>
            <consortium name="The Broad Institute Genomics Platform"/>
            <consortium name="The Broad Institute Genome Sequencing Center for Infectious Disease"/>
            <person name="Wu L."/>
            <person name="Ma J."/>
        </authorList>
    </citation>
    <scope>NUCLEOTIDE SEQUENCE [LARGE SCALE GENOMIC DNA]</scope>
    <source>
        <strain evidence="1 2">JCM 14942</strain>
    </source>
</reference>